<evidence type="ECO:0000313" key="4">
    <source>
        <dbReference type="Proteomes" id="UP000005536"/>
    </source>
</evidence>
<reference evidence="3 4" key="1">
    <citation type="submission" date="2010-02" db="EMBL/GenBank/DDBJ databases">
        <authorList>
            <person name="Weinstock G."/>
            <person name="Sodergren E."/>
            <person name="Clifton S."/>
            <person name="Fulton L."/>
            <person name="Fulton B."/>
            <person name="Courtney L."/>
            <person name="Fronick C."/>
            <person name="Harrison M."/>
            <person name="Strong C."/>
            <person name="Farmer C."/>
            <person name="Delahaunty K."/>
            <person name="Markovic C."/>
            <person name="Hall O."/>
            <person name="Minx P."/>
            <person name="Tomlinson C."/>
            <person name="Mitreva M."/>
            <person name="Nelson J."/>
            <person name="Hou S."/>
            <person name="Wollam A."/>
            <person name="Pepin K.H."/>
            <person name="Johnson M."/>
            <person name="Bhonagiri V."/>
            <person name="Zhang X."/>
            <person name="Suruliraj S."/>
            <person name="Warren W."/>
            <person name="Chinwalla A."/>
            <person name="Mardis E.R."/>
            <person name="Wilson R.K."/>
        </authorList>
    </citation>
    <scope>NUCLEOTIDE SEQUENCE [LARGE SCALE GENOMIC DNA]</scope>
    <source>
        <strain evidence="3 4">ATCC 29315</strain>
    </source>
</reference>
<feature type="binding site" evidence="1">
    <location>
        <position position="74"/>
    </location>
    <ligand>
        <name>Zn(2+)</name>
        <dbReference type="ChEBI" id="CHEBI:29105"/>
    </ligand>
</feature>
<evidence type="ECO:0000259" key="2">
    <source>
        <dbReference type="PROSITE" id="PS51902"/>
    </source>
</evidence>
<comment type="similarity">
    <text evidence="1">Belongs to the ClpX chaperone family.</text>
</comment>
<dbReference type="GO" id="GO:0006457">
    <property type="term" value="P:protein folding"/>
    <property type="evidence" value="ECO:0007669"/>
    <property type="project" value="UniProtKB-UniRule"/>
</dbReference>
<dbReference type="AlphaFoldDB" id="D4DSV7"/>
<comment type="caution">
    <text evidence="3">The sequence shown here is derived from an EMBL/GenBank/DDBJ whole genome shotgun (WGS) entry which is preliminary data.</text>
</comment>
<name>D4DSV7_NEIEG</name>
<dbReference type="InterPro" id="IPR038366">
    <property type="entry name" value="Znf_CppX_C4_sf"/>
</dbReference>
<protein>
    <submittedName>
        <fullName evidence="3">ClpX C4-type zinc finger</fullName>
    </submittedName>
</protein>
<dbReference type="PROSITE" id="PS51902">
    <property type="entry name" value="CLPX_ZB"/>
    <property type="match status" value="1"/>
</dbReference>
<sequence length="182" mass="19601">MSLRLAAAPPFPAAPCGKLKKARLLIIISVFQTALGPIQTKAHSMTTENRHCSFCGKAEQEVKHLIEGENAYICNECVETCGIMLEGGDDAAAEGKGSATDGDGKLPTPSEIVANLNDHVIGQEQAKKPWPLPFTTTTNACAIRKRAARWNCPNPTSCSSAPPVRAKPCWRSLWRANSTCRL</sequence>
<feature type="binding site" evidence="1">
    <location>
        <position position="52"/>
    </location>
    <ligand>
        <name>Zn(2+)</name>
        <dbReference type="ChEBI" id="CHEBI:29105"/>
    </ligand>
</feature>
<keyword evidence="1" id="KW-0479">Metal-binding</keyword>
<dbReference type="Proteomes" id="UP000005536">
    <property type="component" value="Unassembled WGS sequence"/>
</dbReference>
<dbReference type="GO" id="GO:0046983">
    <property type="term" value="F:protein dimerization activity"/>
    <property type="evidence" value="ECO:0007669"/>
    <property type="project" value="UniProtKB-UniRule"/>
</dbReference>
<evidence type="ECO:0000256" key="1">
    <source>
        <dbReference type="PROSITE-ProRule" id="PRU01250"/>
    </source>
</evidence>
<evidence type="ECO:0000313" key="3">
    <source>
        <dbReference type="EMBL" id="EFE49141.1"/>
    </source>
</evidence>
<organism evidence="3 4">
    <name type="scientific">Neisseria elongata subsp. glycolytica ATCC 29315</name>
    <dbReference type="NCBI Taxonomy" id="546263"/>
    <lineage>
        <taxon>Bacteria</taxon>
        <taxon>Pseudomonadati</taxon>
        <taxon>Pseudomonadota</taxon>
        <taxon>Betaproteobacteria</taxon>
        <taxon>Neisseriales</taxon>
        <taxon>Neisseriaceae</taxon>
        <taxon>Neisseria</taxon>
    </lineage>
</organism>
<proteinExistence type="inferred from homology"/>
<dbReference type="Pfam" id="PF06689">
    <property type="entry name" value="zf-C4_ClpX"/>
    <property type="match status" value="1"/>
</dbReference>
<gene>
    <name evidence="3" type="ORF">NEIELOOT_02153</name>
</gene>
<dbReference type="GO" id="GO:0051082">
    <property type="term" value="F:unfolded protein binding"/>
    <property type="evidence" value="ECO:0007669"/>
    <property type="project" value="UniProtKB-UniRule"/>
</dbReference>
<feature type="domain" description="ClpX-type ZB" evidence="2">
    <location>
        <begin position="40"/>
        <end position="93"/>
    </location>
</feature>
<dbReference type="GO" id="GO:0008270">
    <property type="term" value="F:zinc ion binding"/>
    <property type="evidence" value="ECO:0007669"/>
    <property type="project" value="UniProtKB-UniRule"/>
</dbReference>
<feature type="binding site" evidence="1">
    <location>
        <position position="77"/>
    </location>
    <ligand>
        <name>Zn(2+)</name>
        <dbReference type="ChEBI" id="CHEBI:29105"/>
    </ligand>
</feature>
<feature type="binding site" evidence="1">
    <location>
        <position position="55"/>
    </location>
    <ligand>
        <name>Zn(2+)</name>
        <dbReference type="ChEBI" id="CHEBI:29105"/>
    </ligand>
</feature>
<dbReference type="SMART" id="SM00994">
    <property type="entry name" value="zf-C4_ClpX"/>
    <property type="match status" value="1"/>
</dbReference>
<dbReference type="Gene3D" id="6.20.220.10">
    <property type="entry name" value="ClpX chaperone, C4-type zinc finger domain"/>
    <property type="match status" value="1"/>
</dbReference>
<dbReference type="SUPFAM" id="SSF57716">
    <property type="entry name" value="Glucocorticoid receptor-like (DNA-binding domain)"/>
    <property type="match status" value="1"/>
</dbReference>
<dbReference type="InterPro" id="IPR059188">
    <property type="entry name" value="Znf_CLPX-like"/>
</dbReference>
<dbReference type="InterPro" id="IPR010603">
    <property type="entry name" value="Znf_CppX_C4"/>
</dbReference>
<accession>D4DSV7</accession>
<keyword evidence="1" id="KW-0862">Zinc</keyword>
<keyword evidence="1" id="KW-0143">Chaperone</keyword>
<dbReference type="EMBL" id="ADBF01000227">
    <property type="protein sequence ID" value="EFE49141.1"/>
    <property type="molecule type" value="Genomic_DNA"/>
</dbReference>